<evidence type="ECO:0000313" key="1">
    <source>
        <dbReference type="EMBL" id="KKN50489.1"/>
    </source>
</evidence>
<name>A0A0F9R6V6_9ZZZZ</name>
<gene>
    <name evidence="1" type="ORF">LCGC14_0632140</name>
</gene>
<proteinExistence type="predicted"/>
<dbReference type="AlphaFoldDB" id="A0A0F9R6V6"/>
<protein>
    <submittedName>
        <fullName evidence="1">Uncharacterized protein</fullName>
    </submittedName>
</protein>
<dbReference type="EMBL" id="LAZR01001111">
    <property type="protein sequence ID" value="KKN50489.1"/>
    <property type="molecule type" value="Genomic_DNA"/>
</dbReference>
<sequence>MAGQGWIHKFAFENGALANDEVGRSAMADGFLSADASGRAKLADGLVNTAKLADGSVTIAKIALSKLLATGSYGISEYGRSVYG</sequence>
<accession>A0A0F9R6V6</accession>
<organism evidence="1">
    <name type="scientific">marine sediment metagenome</name>
    <dbReference type="NCBI Taxonomy" id="412755"/>
    <lineage>
        <taxon>unclassified sequences</taxon>
        <taxon>metagenomes</taxon>
        <taxon>ecological metagenomes</taxon>
    </lineage>
</organism>
<reference evidence="1" key="1">
    <citation type="journal article" date="2015" name="Nature">
        <title>Complex archaea that bridge the gap between prokaryotes and eukaryotes.</title>
        <authorList>
            <person name="Spang A."/>
            <person name="Saw J.H."/>
            <person name="Jorgensen S.L."/>
            <person name="Zaremba-Niedzwiedzka K."/>
            <person name="Martijn J."/>
            <person name="Lind A.E."/>
            <person name="van Eijk R."/>
            <person name="Schleper C."/>
            <person name="Guy L."/>
            <person name="Ettema T.J."/>
        </authorList>
    </citation>
    <scope>NUCLEOTIDE SEQUENCE</scope>
</reference>
<comment type="caution">
    <text evidence="1">The sequence shown here is derived from an EMBL/GenBank/DDBJ whole genome shotgun (WGS) entry which is preliminary data.</text>
</comment>